<dbReference type="PANTHER" id="PTHR47385:SF14">
    <property type="entry name" value="TRANSGELIN"/>
    <property type="match status" value="1"/>
</dbReference>
<organism evidence="1 2">
    <name type="scientific">Clydaea vesicula</name>
    <dbReference type="NCBI Taxonomy" id="447962"/>
    <lineage>
        <taxon>Eukaryota</taxon>
        <taxon>Fungi</taxon>
        <taxon>Fungi incertae sedis</taxon>
        <taxon>Chytridiomycota</taxon>
        <taxon>Chytridiomycota incertae sedis</taxon>
        <taxon>Chytridiomycetes</taxon>
        <taxon>Lobulomycetales</taxon>
        <taxon>Lobulomycetaceae</taxon>
        <taxon>Clydaea</taxon>
    </lineage>
</organism>
<name>A0AAD5XZC4_9FUNG</name>
<gene>
    <name evidence="1" type="ORF">HK099_000778</name>
</gene>
<proteinExistence type="predicted"/>
<dbReference type="AlphaFoldDB" id="A0AAD5XZC4"/>
<sequence length="56" mass="6133">MSGVLGSLDRDLAAKQAAKYDPQREAEARTWIETVTGEKIGGNFHESLKNGQLLCK</sequence>
<dbReference type="EMBL" id="JADGJW010000012">
    <property type="protein sequence ID" value="KAJ3227674.1"/>
    <property type="molecule type" value="Genomic_DNA"/>
</dbReference>
<dbReference type="GO" id="GO:0015629">
    <property type="term" value="C:actin cytoskeleton"/>
    <property type="evidence" value="ECO:0007669"/>
    <property type="project" value="TreeGrafter"/>
</dbReference>
<comment type="caution">
    <text evidence="1">The sequence shown here is derived from an EMBL/GenBank/DDBJ whole genome shotgun (WGS) entry which is preliminary data.</text>
</comment>
<dbReference type="GO" id="GO:0007015">
    <property type="term" value="P:actin filament organization"/>
    <property type="evidence" value="ECO:0007669"/>
    <property type="project" value="TreeGrafter"/>
</dbReference>
<dbReference type="InterPro" id="IPR050606">
    <property type="entry name" value="Calponin-like"/>
</dbReference>
<dbReference type="Proteomes" id="UP001211065">
    <property type="component" value="Unassembled WGS sequence"/>
</dbReference>
<dbReference type="SUPFAM" id="SSF47576">
    <property type="entry name" value="Calponin-homology domain, CH-domain"/>
    <property type="match status" value="1"/>
</dbReference>
<accession>A0AAD5XZC4</accession>
<dbReference type="InterPro" id="IPR036872">
    <property type="entry name" value="CH_dom_sf"/>
</dbReference>
<evidence type="ECO:0000313" key="2">
    <source>
        <dbReference type="Proteomes" id="UP001211065"/>
    </source>
</evidence>
<dbReference type="GO" id="GO:0051015">
    <property type="term" value="F:actin filament binding"/>
    <property type="evidence" value="ECO:0007669"/>
    <property type="project" value="TreeGrafter"/>
</dbReference>
<dbReference type="Gene3D" id="1.10.418.10">
    <property type="entry name" value="Calponin-like domain"/>
    <property type="match status" value="1"/>
</dbReference>
<reference evidence="1" key="1">
    <citation type="submission" date="2020-05" db="EMBL/GenBank/DDBJ databases">
        <title>Phylogenomic resolution of chytrid fungi.</title>
        <authorList>
            <person name="Stajich J.E."/>
            <person name="Amses K."/>
            <person name="Simmons R."/>
            <person name="Seto K."/>
            <person name="Myers J."/>
            <person name="Bonds A."/>
            <person name="Quandt C.A."/>
            <person name="Barry K."/>
            <person name="Liu P."/>
            <person name="Grigoriev I."/>
            <person name="Longcore J.E."/>
            <person name="James T.Y."/>
        </authorList>
    </citation>
    <scope>NUCLEOTIDE SEQUENCE</scope>
    <source>
        <strain evidence="1">JEL0476</strain>
    </source>
</reference>
<keyword evidence="2" id="KW-1185">Reference proteome</keyword>
<dbReference type="PANTHER" id="PTHR47385">
    <property type="entry name" value="CALPONIN"/>
    <property type="match status" value="1"/>
</dbReference>
<protein>
    <submittedName>
        <fullName evidence="1">Uncharacterized protein</fullName>
    </submittedName>
</protein>
<evidence type="ECO:0000313" key="1">
    <source>
        <dbReference type="EMBL" id="KAJ3227674.1"/>
    </source>
</evidence>